<dbReference type="InterPro" id="IPR017853">
    <property type="entry name" value="GH"/>
</dbReference>
<proteinExistence type="predicted"/>
<keyword evidence="6" id="KW-1185">Reference proteome</keyword>
<dbReference type="PANTHER" id="PTHR10357:SF210">
    <property type="entry name" value="MALTODEXTRIN GLUCOSIDASE"/>
    <property type="match status" value="1"/>
</dbReference>
<name>A0ABX9NBP3_9MICO</name>
<protein>
    <submittedName>
        <fullName evidence="5">Alpha-amylase</fullName>
    </submittedName>
</protein>
<evidence type="ECO:0000313" key="5">
    <source>
        <dbReference type="EMBL" id="RII94271.1"/>
    </source>
</evidence>
<feature type="region of interest" description="Disordered" evidence="3">
    <location>
        <begin position="24"/>
        <end position="43"/>
    </location>
</feature>
<dbReference type="Proteomes" id="UP000265355">
    <property type="component" value="Unassembled WGS sequence"/>
</dbReference>
<gene>
    <name evidence="5" type="ORF">DZF98_02015</name>
</gene>
<evidence type="ECO:0000256" key="1">
    <source>
        <dbReference type="ARBA" id="ARBA00022801"/>
    </source>
</evidence>
<dbReference type="RefSeq" id="WP_119372307.1">
    <property type="nucleotide sequence ID" value="NZ_CP040792.1"/>
</dbReference>
<dbReference type="CDD" id="cd11354">
    <property type="entry name" value="AmyAc_bac_CMD_like"/>
    <property type="match status" value="1"/>
</dbReference>
<dbReference type="SMART" id="SM00642">
    <property type="entry name" value="Aamy"/>
    <property type="match status" value="1"/>
</dbReference>
<feature type="domain" description="Glycosyl hydrolase family 13 catalytic" evidence="4">
    <location>
        <begin position="12"/>
        <end position="365"/>
    </location>
</feature>
<evidence type="ECO:0000256" key="2">
    <source>
        <dbReference type="ARBA" id="ARBA00023295"/>
    </source>
</evidence>
<keyword evidence="1" id="KW-0378">Hydrolase</keyword>
<dbReference type="SUPFAM" id="SSF51445">
    <property type="entry name" value="(Trans)glycosidases"/>
    <property type="match status" value="1"/>
</dbReference>
<dbReference type="Gene3D" id="3.90.400.10">
    <property type="entry name" value="Oligo-1,6-glucosidase, Domain 2"/>
    <property type="match status" value="1"/>
</dbReference>
<dbReference type="Gene3D" id="3.20.20.80">
    <property type="entry name" value="Glycosidases"/>
    <property type="match status" value="1"/>
</dbReference>
<dbReference type="InterPro" id="IPR006047">
    <property type="entry name" value="GH13_cat_dom"/>
</dbReference>
<evidence type="ECO:0000256" key="3">
    <source>
        <dbReference type="SAM" id="MobiDB-lite"/>
    </source>
</evidence>
<comment type="caution">
    <text evidence="5">The sequence shown here is derived from an EMBL/GenBank/DDBJ whole genome shotgun (WGS) entry which is preliminary data.</text>
</comment>
<sequence length="453" mass="48874">MASWTDHVVWWHVYPLGFTGAPQTRDDLAGPDGGSPARPDAPPAHRIDRLRAWLPYLVDLGANGLLLGPVFDSETHGYDTRDHMTLDPRLGDDADLDALLADATARGVRVLLDGVFNHVGRSHPRFAQALADGPGSEAASWFRWDDAGEPVGFEGHGALVTLDHDSEAVRAHVAEVMIHWLDRGISGWRLDAAYAVPASFWAAVLPRVRERHPDAWFVGEMIHGDYVGYQAESTIDSITAYELWKSIRNSIAEGNLFELDWTLTRHAELLPSFTPQTFIGNHDVTRIASAVDPRHLGHAIALLLLLPGIPSIYAGDERGLTGVKEDRAGGDDAVRPEYPASPDDLHDDEHAVRIRSLHQELVGLRRRHAWLVDARMETSGLTNTALTITLRPSGTGTGTAGGVAPGSPDALRLVLNIGDEPVEIGGSADGREAGDVAGDGRVPGHSWAVLAGA</sequence>
<keyword evidence="2" id="KW-0326">Glycosidase</keyword>
<dbReference type="InterPro" id="IPR045857">
    <property type="entry name" value="O16G_dom_2"/>
</dbReference>
<reference evidence="5 6" key="1">
    <citation type="submission" date="2018-08" db="EMBL/GenBank/DDBJ databases">
        <title>Genome Sequence of Clavibacter michiganensis Subspecies type strains, and the Atypical Peach-Colored Strains Isolated from Tomato.</title>
        <authorList>
            <person name="Osdaghi E."/>
            <person name="Portier P."/>
            <person name="Briand M."/>
            <person name="Jacques M.-A."/>
        </authorList>
    </citation>
    <scope>NUCLEOTIDE SEQUENCE [LARGE SCALE GENOMIC DNA]</scope>
    <source>
        <strain evidence="5 6">CFBP 8216</strain>
    </source>
</reference>
<accession>A0ABX9NBP3</accession>
<organism evidence="5 6">
    <name type="scientific">Clavibacter californiensis</name>
    <dbReference type="NCBI Taxonomy" id="1401995"/>
    <lineage>
        <taxon>Bacteria</taxon>
        <taxon>Bacillati</taxon>
        <taxon>Actinomycetota</taxon>
        <taxon>Actinomycetes</taxon>
        <taxon>Micrococcales</taxon>
        <taxon>Microbacteriaceae</taxon>
        <taxon>Clavibacter</taxon>
    </lineage>
</organism>
<evidence type="ECO:0000259" key="4">
    <source>
        <dbReference type="SMART" id="SM00642"/>
    </source>
</evidence>
<dbReference type="EMBL" id="QWEE01000013">
    <property type="protein sequence ID" value="RII94271.1"/>
    <property type="molecule type" value="Genomic_DNA"/>
</dbReference>
<dbReference type="PANTHER" id="PTHR10357">
    <property type="entry name" value="ALPHA-AMYLASE FAMILY MEMBER"/>
    <property type="match status" value="1"/>
</dbReference>
<dbReference type="Pfam" id="PF00128">
    <property type="entry name" value="Alpha-amylase"/>
    <property type="match status" value="1"/>
</dbReference>
<evidence type="ECO:0000313" key="6">
    <source>
        <dbReference type="Proteomes" id="UP000265355"/>
    </source>
</evidence>